<dbReference type="Proteomes" id="UP000622475">
    <property type="component" value="Unassembled WGS sequence"/>
</dbReference>
<name>A0A929KZF4_9SPHI</name>
<evidence type="ECO:0000256" key="7">
    <source>
        <dbReference type="ARBA" id="ARBA00013185"/>
    </source>
</evidence>
<protein>
    <recommendedName>
        <fullName evidence="8 14">Aldose 1-epimerase</fullName>
        <ecNumber evidence="7 14">5.1.3.3</ecNumber>
    </recommendedName>
</protein>
<dbReference type="Pfam" id="PF01263">
    <property type="entry name" value="Aldose_epim"/>
    <property type="match status" value="1"/>
</dbReference>
<dbReference type="AlphaFoldDB" id="A0A929KZF4"/>
<dbReference type="PIRSF" id="PIRSF005096">
    <property type="entry name" value="GALM"/>
    <property type="match status" value="1"/>
</dbReference>
<dbReference type="EMBL" id="JADFFL010000001">
    <property type="protein sequence ID" value="MBE9660481.1"/>
    <property type="molecule type" value="Genomic_DNA"/>
</dbReference>
<evidence type="ECO:0000256" key="9">
    <source>
        <dbReference type="ARBA" id="ARBA00022490"/>
    </source>
</evidence>
<comment type="catalytic activity">
    <reaction evidence="1 14">
        <text>alpha-D-glucose = beta-D-glucose</text>
        <dbReference type="Rhea" id="RHEA:10264"/>
        <dbReference type="ChEBI" id="CHEBI:15903"/>
        <dbReference type="ChEBI" id="CHEBI:17925"/>
        <dbReference type="EC" id="5.1.3.3"/>
    </reaction>
</comment>
<dbReference type="PROSITE" id="PS00545">
    <property type="entry name" value="ALDOSE_1_EPIMERASE"/>
    <property type="match status" value="1"/>
</dbReference>
<dbReference type="FunFam" id="2.70.98.10:FF:000003">
    <property type="entry name" value="Aldose 1-epimerase"/>
    <property type="match status" value="1"/>
</dbReference>
<feature type="region of interest" description="Disordered" evidence="18">
    <location>
        <begin position="1"/>
        <end position="28"/>
    </location>
</feature>
<dbReference type="GO" id="GO:0030246">
    <property type="term" value="F:carbohydrate binding"/>
    <property type="evidence" value="ECO:0007669"/>
    <property type="project" value="InterPro"/>
</dbReference>
<accession>A0A929KZF4</accession>
<evidence type="ECO:0000256" key="16">
    <source>
        <dbReference type="PIRSR" id="PIRSR005096-2"/>
    </source>
</evidence>
<evidence type="ECO:0000256" key="6">
    <source>
        <dbReference type="ARBA" id="ARBA00011245"/>
    </source>
</evidence>
<dbReference type="PANTHER" id="PTHR10091">
    <property type="entry name" value="ALDOSE-1-EPIMERASE"/>
    <property type="match status" value="1"/>
</dbReference>
<evidence type="ECO:0000256" key="5">
    <source>
        <dbReference type="ARBA" id="ARBA00006206"/>
    </source>
</evidence>
<dbReference type="GO" id="GO:0033499">
    <property type="term" value="P:galactose catabolic process via UDP-galactose, Leloir pathway"/>
    <property type="evidence" value="ECO:0007669"/>
    <property type="project" value="TreeGrafter"/>
</dbReference>
<organism evidence="19 20">
    <name type="scientific">Mucilaginibacter myungsuensis</name>
    <dbReference type="NCBI Taxonomy" id="649104"/>
    <lineage>
        <taxon>Bacteria</taxon>
        <taxon>Pseudomonadati</taxon>
        <taxon>Bacteroidota</taxon>
        <taxon>Sphingobacteriia</taxon>
        <taxon>Sphingobacteriales</taxon>
        <taxon>Sphingobacteriaceae</taxon>
        <taxon>Mucilaginibacter</taxon>
    </lineage>
</organism>
<comment type="pathway">
    <text evidence="4 14">Carbohydrate metabolism; hexose metabolism.</text>
</comment>
<feature type="binding site" evidence="17">
    <location>
        <begin position="112"/>
        <end position="113"/>
    </location>
    <ligand>
        <name>beta-D-galactose</name>
        <dbReference type="ChEBI" id="CHEBI:27667"/>
    </ligand>
</feature>
<keyword evidence="9" id="KW-0963">Cytoplasm</keyword>
<evidence type="ECO:0000256" key="1">
    <source>
        <dbReference type="ARBA" id="ARBA00001614"/>
    </source>
</evidence>
<dbReference type="SUPFAM" id="SSF74650">
    <property type="entry name" value="Galactose mutarotase-like"/>
    <property type="match status" value="1"/>
</dbReference>
<comment type="caution">
    <text evidence="19">The sequence shown here is derived from an EMBL/GenBank/DDBJ whole genome shotgun (WGS) entry which is preliminary data.</text>
</comment>
<evidence type="ECO:0000256" key="13">
    <source>
        <dbReference type="ARBA" id="ARBA00023277"/>
    </source>
</evidence>
<evidence type="ECO:0000256" key="14">
    <source>
        <dbReference type="PIRNR" id="PIRNR005096"/>
    </source>
</evidence>
<keyword evidence="13 14" id="KW-0119">Carbohydrate metabolism</keyword>
<evidence type="ECO:0000256" key="3">
    <source>
        <dbReference type="ARBA" id="ARBA00004496"/>
    </source>
</evidence>
<evidence type="ECO:0000256" key="8">
    <source>
        <dbReference type="ARBA" id="ARBA00014165"/>
    </source>
</evidence>
<dbReference type="Gene3D" id="2.70.98.10">
    <property type="match status" value="1"/>
</dbReference>
<dbReference type="NCBIfam" id="NF008277">
    <property type="entry name" value="PRK11055.1"/>
    <property type="match status" value="1"/>
</dbReference>
<dbReference type="InterPro" id="IPR018052">
    <property type="entry name" value="Ald1_epimerase_CS"/>
</dbReference>
<evidence type="ECO:0000313" key="20">
    <source>
        <dbReference type="Proteomes" id="UP000622475"/>
    </source>
</evidence>
<sequence length="381" mass="40758">MAGLTACGGSGSSSKTETTDSSSTSTTTISTFSLPDAKGFQVAVDSGQADLFVLKNKNGVQAAITSFGGRLVSLVVPDKDGKMTDVVVGFDSVSTYQGAGDYFGALIGRYGNRIGKAKFTLDGKEYKLPANNGPNTLHGGTVGFDSHLWAATKVGENALELTYTSKDGDQGFPGDLSTKVIYTLGDDNSLKIAYEATTTKPTVVNLTNHAYWNLNGFGTGTILDHTLQIAADGYTPVDVTLIPTGKIEKVEGTPFDFRGPEKIGTRIEQANEQLKNGKGYDHNYVLNKHDITTPITTLTGDKTGITMQVFTEEPGIQFYSGNFMQGKHTLKGGKAKNDFRTGLCLETQHYPDSPNKPEFPTTTLKPGATYKTSTIYKFTAN</sequence>
<comment type="cofactor">
    <cofactor evidence="2">
        <name>Ca(2+)</name>
        <dbReference type="ChEBI" id="CHEBI:29108"/>
    </cofactor>
</comment>
<evidence type="ECO:0000256" key="4">
    <source>
        <dbReference type="ARBA" id="ARBA00005028"/>
    </source>
</evidence>
<dbReference type="EC" id="5.1.3.3" evidence="7 14"/>
<evidence type="ECO:0000256" key="15">
    <source>
        <dbReference type="PIRSR" id="PIRSR005096-1"/>
    </source>
</evidence>
<gene>
    <name evidence="19" type="ORF">IRJ16_01160</name>
</gene>
<dbReference type="GO" id="GO:0006006">
    <property type="term" value="P:glucose metabolic process"/>
    <property type="evidence" value="ECO:0007669"/>
    <property type="project" value="TreeGrafter"/>
</dbReference>
<dbReference type="InterPro" id="IPR047215">
    <property type="entry name" value="Galactose_mutarotase-like"/>
</dbReference>
<comment type="subunit">
    <text evidence="6">Monomer.</text>
</comment>
<feature type="active site" description="Proton acceptor" evidence="15">
    <location>
        <position position="346"/>
    </location>
</feature>
<dbReference type="CDD" id="cd09019">
    <property type="entry name" value="galactose_mutarotase_like"/>
    <property type="match status" value="1"/>
</dbReference>
<keyword evidence="12 14" id="KW-0413">Isomerase</keyword>
<dbReference type="PANTHER" id="PTHR10091:SF0">
    <property type="entry name" value="GALACTOSE MUTAROTASE"/>
    <property type="match status" value="1"/>
</dbReference>
<dbReference type="InterPro" id="IPR011013">
    <property type="entry name" value="Gal_mutarotase_sf_dom"/>
</dbReference>
<keyword evidence="11" id="KW-0106">Calcium</keyword>
<feature type="binding site" evidence="17">
    <location>
        <begin position="209"/>
        <end position="211"/>
    </location>
    <ligand>
        <name>beta-D-galactose</name>
        <dbReference type="ChEBI" id="CHEBI:27667"/>
    </ligand>
</feature>
<evidence type="ECO:0000313" key="19">
    <source>
        <dbReference type="EMBL" id="MBE9660481.1"/>
    </source>
</evidence>
<feature type="active site" description="Proton donor" evidence="15">
    <location>
        <position position="209"/>
    </location>
</feature>
<proteinExistence type="inferred from homology"/>
<dbReference type="GO" id="GO:0005737">
    <property type="term" value="C:cytoplasm"/>
    <property type="evidence" value="ECO:0007669"/>
    <property type="project" value="UniProtKB-SubCell"/>
</dbReference>
<feature type="compositionally biased region" description="Gly residues" evidence="18">
    <location>
        <begin position="1"/>
        <end position="11"/>
    </location>
</feature>
<evidence type="ECO:0000256" key="11">
    <source>
        <dbReference type="ARBA" id="ARBA00022837"/>
    </source>
</evidence>
<feature type="binding site" evidence="16">
    <location>
        <position position="281"/>
    </location>
    <ligand>
        <name>beta-D-galactose</name>
        <dbReference type="ChEBI" id="CHEBI:27667"/>
    </ligand>
</feature>
<feature type="compositionally biased region" description="Low complexity" evidence="18">
    <location>
        <begin position="12"/>
        <end position="28"/>
    </location>
</feature>
<dbReference type="InterPro" id="IPR015443">
    <property type="entry name" value="Aldose_1-epimerase"/>
</dbReference>
<evidence type="ECO:0000256" key="18">
    <source>
        <dbReference type="SAM" id="MobiDB-lite"/>
    </source>
</evidence>
<evidence type="ECO:0000256" key="2">
    <source>
        <dbReference type="ARBA" id="ARBA00001913"/>
    </source>
</evidence>
<evidence type="ECO:0000256" key="10">
    <source>
        <dbReference type="ARBA" id="ARBA00022553"/>
    </source>
</evidence>
<dbReference type="InterPro" id="IPR014718">
    <property type="entry name" value="GH-type_carb-bd"/>
</dbReference>
<comment type="subcellular location">
    <subcellularLocation>
        <location evidence="3">Cytoplasm</location>
    </subcellularLocation>
</comment>
<evidence type="ECO:0000256" key="17">
    <source>
        <dbReference type="PIRSR" id="PIRSR005096-3"/>
    </source>
</evidence>
<dbReference type="InterPro" id="IPR008183">
    <property type="entry name" value="Aldose_1/G6P_1-epimerase"/>
</dbReference>
<comment type="similarity">
    <text evidence="5 14">Belongs to the aldose epimerase family.</text>
</comment>
<reference evidence="19" key="1">
    <citation type="submission" date="2020-10" db="EMBL/GenBank/DDBJ databases">
        <title>Mucilaginibacter mali sp. nov., isolated from rhizosphere soil of apple orchard.</title>
        <authorList>
            <person name="Lee J.-S."/>
            <person name="Kim H.S."/>
            <person name="Kim J.-S."/>
        </authorList>
    </citation>
    <scope>NUCLEOTIDE SEQUENCE</scope>
    <source>
        <strain evidence="19">KCTC 22746</strain>
    </source>
</reference>
<keyword evidence="10" id="KW-0597">Phosphoprotein</keyword>
<evidence type="ECO:0000256" key="12">
    <source>
        <dbReference type="ARBA" id="ARBA00023235"/>
    </source>
</evidence>
<dbReference type="GO" id="GO:0004034">
    <property type="term" value="F:aldose 1-epimerase activity"/>
    <property type="evidence" value="ECO:0007669"/>
    <property type="project" value="UniProtKB-EC"/>
</dbReference>
<keyword evidence="20" id="KW-1185">Reference proteome</keyword>